<organism evidence="1 2">
    <name type="scientific">Rhizoctonia solani</name>
    <dbReference type="NCBI Taxonomy" id="456999"/>
    <lineage>
        <taxon>Eukaryota</taxon>
        <taxon>Fungi</taxon>
        <taxon>Dikarya</taxon>
        <taxon>Basidiomycota</taxon>
        <taxon>Agaricomycotina</taxon>
        <taxon>Agaricomycetes</taxon>
        <taxon>Cantharellales</taxon>
        <taxon>Ceratobasidiaceae</taxon>
        <taxon>Rhizoctonia</taxon>
    </lineage>
</organism>
<gene>
    <name evidence="1" type="ORF">RDB_LOCUS3038</name>
</gene>
<dbReference type="Proteomes" id="UP000663853">
    <property type="component" value="Unassembled WGS sequence"/>
</dbReference>
<dbReference type="EMBL" id="CAJMXA010000047">
    <property type="protein sequence ID" value="CAE6413194.1"/>
    <property type="molecule type" value="Genomic_DNA"/>
</dbReference>
<reference evidence="1" key="1">
    <citation type="submission" date="2021-01" db="EMBL/GenBank/DDBJ databases">
        <authorList>
            <person name="Kaushik A."/>
        </authorList>
    </citation>
    <scope>NUCLEOTIDE SEQUENCE</scope>
    <source>
        <strain evidence="1">AG6-10EEA</strain>
    </source>
</reference>
<name>A0A8H2X403_9AGAM</name>
<sequence length="114" mass="12544">MSKHHPGTSNHVSATNWHSHRSSVRKVRWKMSIYDFFPAAQFVTPTFDLKLLCASVTNVTLAHTAAGVLFVGLQEFPTRTTAPNVHGSKKIVMVAPRSSTLVPVERTSSMRGVV</sequence>
<dbReference type="AlphaFoldDB" id="A0A8H2X403"/>
<evidence type="ECO:0000313" key="1">
    <source>
        <dbReference type="EMBL" id="CAE6413194.1"/>
    </source>
</evidence>
<accession>A0A8H2X403</accession>
<proteinExistence type="predicted"/>
<comment type="caution">
    <text evidence="1">The sequence shown here is derived from an EMBL/GenBank/DDBJ whole genome shotgun (WGS) entry which is preliminary data.</text>
</comment>
<evidence type="ECO:0000313" key="2">
    <source>
        <dbReference type="Proteomes" id="UP000663853"/>
    </source>
</evidence>
<protein>
    <submittedName>
        <fullName evidence="1">Uncharacterized protein</fullName>
    </submittedName>
</protein>